<proteinExistence type="predicted"/>
<dbReference type="PROSITE" id="PS50297">
    <property type="entry name" value="ANK_REP_REGION"/>
    <property type="match status" value="2"/>
</dbReference>
<feature type="repeat" description="ANK" evidence="3">
    <location>
        <begin position="215"/>
        <end position="240"/>
    </location>
</feature>
<dbReference type="KEGG" id="ehx:EMIHUDRAFT_244779"/>
<evidence type="ECO:0000256" key="3">
    <source>
        <dbReference type="PROSITE-ProRule" id="PRU00023"/>
    </source>
</evidence>
<dbReference type="EnsemblProtists" id="EOD16674">
    <property type="protein sequence ID" value="EOD16674"/>
    <property type="gene ID" value="EMIHUDRAFT_244779"/>
</dbReference>
<dbReference type="SUPFAM" id="SSF48403">
    <property type="entry name" value="Ankyrin repeat"/>
    <property type="match status" value="1"/>
</dbReference>
<protein>
    <submittedName>
        <fullName evidence="4">Uncharacterized protein</fullName>
    </submittedName>
</protein>
<accession>A0A0D3IZI9</accession>
<reference evidence="4" key="2">
    <citation type="submission" date="2024-10" db="UniProtKB">
        <authorList>
            <consortium name="EnsemblProtists"/>
        </authorList>
    </citation>
    <scope>IDENTIFICATION</scope>
</reference>
<dbReference type="InterPro" id="IPR036770">
    <property type="entry name" value="Ankyrin_rpt-contain_sf"/>
</dbReference>
<dbReference type="AlphaFoldDB" id="A0A0D3IZI9"/>
<sequence length="286" mass="28627">MEGTTPLITALQYKHPHIAARLLAADPPPDLTARVPVDGASALFVASGEGYTDLVREMLRLGAPPDLPNKHGATPLSHAALRGHLPVLRLLLSAGARADGAAEGASAALAPLHAAVSREGRLRGRGLAEAVAALLAAGAPSDALALGGASERGEVAAVRLLLAAAEPGIANQPGGRSGATALMKGCAAGSAEDEVVAALLDGGASVNATAGAAMSGATALYLAAQYGHAHICRLLLQRGAWATLLLRRGAWVDAPIAELHVTPLFVAAERGAVDALEAVGSLRSSL</sequence>
<dbReference type="GeneID" id="17262827"/>
<dbReference type="STRING" id="2903.R1E6Y8"/>
<evidence type="ECO:0000256" key="2">
    <source>
        <dbReference type="ARBA" id="ARBA00023043"/>
    </source>
</evidence>
<feature type="repeat" description="ANK" evidence="3">
    <location>
        <begin position="38"/>
        <end position="70"/>
    </location>
</feature>
<keyword evidence="2 3" id="KW-0040">ANK repeat</keyword>
<evidence type="ECO:0000313" key="5">
    <source>
        <dbReference type="Proteomes" id="UP000013827"/>
    </source>
</evidence>
<dbReference type="PRINTS" id="PR01415">
    <property type="entry name" value="ANKYRIN"/>
</dbReference>
<feature type="repeat" description="ANK" evidence="3">
    <location>
        <begin position="71"/>
        <end position="103"/>
    </location>
</feature>
<reference evidence="5" key="1">
    <citation type="journal article" date="2013" name="Nature">
        <title>Pan genome of the phytoplankton Emiliania underpins its global distribution.</title>
        <authorList>
            <person name="Read B.A."/>
            <person name="Kegel J."/>
            <person name="Klute M.J."/>
            <person name="Kuo A."/>
            <person name="Lefebvre S.C."/>
            <person name="Maumus F."/>
            <person name="Mayer C."/>
            <person name="Miller J."/>
            <person name="Monier A."/>
            <person name="Salamov A."/>
            <person name="Young J."/>
            <person name="Aguilar M."/>
            <person name="Claverie J.M."/>
            <person name="Frickenhaus S."/>
            <person name="Gonzalez K."/>
            <person name="Herman E.K."/>
            <person name="Lin Y.C."/>
            <person name="Napier J."/>
            <person name="Ogata H."/>
            <person name="Sarno A.F."/>
            <person name="Shmutz J."/>
            <person name="Schroeder D."/>
            <person name="de Vargas C."/>
            <person name="Verret F."/>
            <person name="von Dassow P."/>
            <person name="Valentin K."/>
            <person name="Van de Peer Y."/>
            <person name="Wheeler G."/>
            <person name="Dacks J.B."/>
            <person name="Delwiche C.F."/>
            <person name="Dyhrman S.T."/>
            <person name="Glockner G."/>
            <person name="John U."/>
            <person name="Richards T."/>
            <person name="Worden A.Z."/>
            <person name="Zhang X."/>
            <person name="Grigoriev I.V."/>
            <person name="Allen A.E."/>
            <person name="Bidle K."/>
            <person name="Borodovsky M."/>
            <person name="Bowler C."/>
            <person name="Brownlee C."/>
            <person name="Cock J.M."/>
            <person name="Elias M."/>
            <person name="Gladyshev V.N."/>
            <person name="Groth M."/>
            <person name="Guda C."/>
            <person name="Hadaegh A."/>
            <person name="Iglesias-Rodriguez M.D."/>
            <person name="Jenkins J."/>
            <person name="Jones B.M."/>
            <person name="Lawson T."/>
            <person name="Leese F."/>
            <person name="Lindquist E."/>
            <person name="Lobanov A."/>
            <person name="Lomsadze A."/>
            <person name="Malik S.B."/>
            <person name="Marsh M.E."/>
            <person name="Mackinder L."/>
            <person name="Mock T."/>
            <person name="Mueller-Roeber B."/>
            <person name="Pagarete A."/>
            <person name="Parker M."/>
            <person name="Probert I."/>
            <person name="Quesneville H."/>
            <person name="Raines C."/>
            <person name="Rensing S.A."/>
            <person name="Riano-Pachon D.M."/>
            <person name="Richier S."/>
            <person name="Rokitta S."/>
            <person name="Shiraiwa Y."/>
            <person name="Soanes D.M."/>
            <person name="van der Giezen M."/>
            <person name="Wahlund T.M."/>
            <person name="Williams B."/>
            <person name="Wilson W."/>
            <person name="Wolfe G."/>
            <person name="Wurch L.L."/>
        </authorList>
    </citation>
    <scope>NUCLEOTIDE SEQUENCE</scope>
</reference>
<dbReference type="Pfam" id="PF12796">
    <property type="entry name" value="Ank_2"/>
    <property type="match status" value="2"/>
</dbReference>
<dbReference type="Proteomes" id="UP000013827">
    <property type="component" value="Unassembled WGS sequence"/>
</dbReference>
<dbReference type="PaxDb" id="2903-EOD16674"/>
<keyword evidence="5" id="KW-1185">Reference proteome</keyword>
<dbReference type="HOGENOM" id="CLU_000134_18_0_1"/>
<dbReference type="RefSeq" id="XP_005769103.1">
    <property type="nucleotide sequence ID" value="XM_005769046.1"/>
</dbReference>
<organism evidence="4 5">
    <name type="scientific">Emiliania huxleyi (strain CCMP1516)</name>
    <dbReference type="NCBI Taxonomy" id="280463"/>
    <lineage>
        <taxon>Eukaryota</taxon>
        <taxon>Haptista</taxon>
        <taxon>Haptophyta</taxon>
        <taxon>Prymnesiophyceae</taxon>
        <taxon>Isochrysidales</taxon>
        <taxon>Noelaerhabdaceae</taxon>
        <taxon>Emiliania</taxon>
    </lineage>
</organism>
<dbReference type="Gene3D" id="1.25.40.20">
    <property type="entry name" value="Ankyrin repeat-containing domain"/>
    <property type="match status" value="2"/>
</dbReference>
<dbReference type="PANTHER" id="PTHR24198">
    <property type="entry name" value="ANKYRIN REPEAT AND PROTEIN KINASE DOMAIN-CONTAINING PROTEIN"/>
    <property type="match status" value="1"/>
</dbReference>
<dbReference type="PROSITE" id="PS50088">
    <property type="entry name" value="ANK_REPEAT"/>
    <property type="match status" value="4"/>
</dbReference>
<dbReference type="PANTHER" id="PTHR24198:SF165">
    <property type="entry name" value="ANKYRIN REPEAT-CONTAINING PROTEIN-RELATED"/>
    <property type="match status" value="1"/>
</dbReference>
<dbReference type="InterPro" id="IPR002110">
    <property type="entry name" value="Ankyrin_rpt"/>
</dbReference>
<feature type="repeat" description="ANK" evidence="3">
    <location>
        <begin position="177"/>
        <end position="211"/>
    </location>
</feature>
<dbReference type="eggNOG" id="KOG4177">
    <property type="taxonomic scope" value="Eukaryota"/>
</dbReference>
<name>A0A0D3IZI9_EMIH1</name>
<evidence type="ECO:0000313" key="4">
    <source>
        <dbReference type="EnsemblProtists" id="EOD16674"/>
    </source>
</evidence>
<dbReference type="SMART" id="SM00248">
    <property type="entry name" value="ANK"/>
    <property type="match status" value="6"/>
</dbReference>
<keyword evidence="1" id="KW-0677">Repeat</keyword>
<evidence type="ECO:0000256" key="1">
    <source>
        <dbReference type="ARBA" id="ARBA00022737"/>
    </source>
</evidence>